<gene>
    <name evidence="1" type="ORF">AFUS01_LOCUS10562</name>
</gene>
<proteinExistence type="predicted"/>
<accession>A0A8J2JPA9</accession>
<dbReference type="EMBL" id="CAJVCH010078705">
    <property type="protein sequence ID" value="CAG7721340.1"/>
    <property type="molecule type" value="Genomic_DNA"/>
</dbReference>
<evidence type="ECO:0000313" key="2">
    <source>
        <dbReference type="Proteomes" id="UP000708208"/>
    </source>
</evidence>
<dbReference type="OrthoDB" id="5835829at2759"/>
<keyword evidence="2" id="KW-1185">Reference proteome</keyword>
<feature type="non-terminal residue" evidence="1">
    <location>
        <position position="46"/>
    </location>
</feature>
<evidence type="ECO:0000313" key="1">
    <source>
        <dbReference type="EMBL" id="CAG7721340.1"/>
    </source>
</evidence>
<dbReference type="Proteomes" id="UP000708208">
    <property type="component" value="Unassembled WGS sequence"/>
</dbReference>
<sequence length="46" mass="5038">MQCWLPSKQLTGEFKTIMDNAVDGAVQILAHPNLRAFISHAGLNSL</sequence>
<feature type="non-terminal residue" evidence="1">
    <location>
        <position position="1"/>
    </location>
</feature>
<protein>
    <submittedName>
        <fullName evidence="1">Uncharacterized protein</fullName>
    </submittedName>
</protein>
<comment type="caution">
    <text evidence="1">The sequence shown here is derived from an EMBL/GenBank/DDBJ whole genome shotgun (WGS) entry which is preliminary data.</text>
</comment>
<dbReference type="AlphaFoldDB" id="A0A8J2JPA9"/>
<name>A0A8J2JPA9_9HEXA</name>
<organism evidence="1 2">
    <name type="scientific">Allacma fusca</name>
    <dbReference type="NCBI Taxonomy" id="39272"/>
    <lineage>
        <taxon>Eukaryota</taxon>
        <taxon>Metazoa</taxon>
        <taxon>Ecdysozoa</taxon>
        <taxon>Arthropoda</taxon>
        <taxon>Hexapoda</taxon>
        <taxon>Collembola</taxon>
        <taxon>Symphypleona</taxon>
        <taxon>Sminthuridae</taxon>
        <taxon>Allacma</taxon>
    </lineage>
</organism>
<reference evidence="1" key="1">
    <citation type="submission" date="2021-06" db="EMBL/GenBank/DDBJ databases">
        <authorList>
            <person name="Hodson N. C."/>
            <person name="Mongue J. A."/>
            <person name="Jaron S. K."/>
        </authorList>
    </citation>
    <scope>NUCLEOTIDE SEQUENCE</scope>
</reference>